<keyword evidence="4 9" id="KW-0808">Transferase</keyword>
<feature type="transmembrane region" description="Helical" evidence="8">
    <location>
        <begin position="271"/>
        <end position="289"/>
    </location>
</feature>
<comment type="subcellular location">
    <subcellularLocation>
        <location evidence="2">Cell membrane</location>
        <topology evidence="2">Multi-pass membrane protein</topology>
    </subcellularLocation>
</comment>
<evidence type="ECO:0000313" key="10">
    <source>
        <dbReference type="Proteomes" id="UP000030624"/>
    </source>
</evidence>
<dbReference type="KEGG" id="gac:GACE_0068"/>
<accession>A0A0A7GB91</accession>
<comment type="similarity">
    <text evidence="3">Belongs to the UbiA prenyltransferase family.</text>
</comment>
<dbReference type="HOGENOM" id="CLU_034879_5_1_2"/>
<feature type="transmembrane region" description="Helical" evidence="8">
    <location>
        <begin position="207"/>
        <end position="229"/>
    </location>
</feature>
<gene>
    <name evidence="9" type="ORF">GACE_0068</name>
</gene>
<dbReference type="GO" id="GO:0006744">
    <property type="term" value="P:ubiquinone biosynthetic process"/>
    <property type="evidence" value="ECO:0007669"/>
    <property type="project" value="TreeGrafter"/>
</dbReference>
<evidence type="ECO:0000313" key="9">
    <source>
        <dbReference type="EMBL" id="AIY89128.1"/>
    </source>
</evidence>
<name>A0A0A7GB91_GEOAI</name>
<dbReference type="NCBIfam" id="TIGR01475">
    <property type="entry name" value="ubiA_other"/>
    <property type="match status" value="1"/>
</dbReference>
<evidence type="ECO:0000256" key="3">
    <source>
        <dbReference type="ARBA" id="ARBA00005985"/>
    </source>
</evidence>
<dbReference type="Gene3D" id="1.10.357.140">
    <property type="entry name" value="UbiA prenyltransferase"/>
    <property type="match status" value="1"/>
</dbReference>
<keyword evidence="5 8" id="KW-0812">Transmembrane</keyword>
<dbReference type="RefSeq" id="WP_048090223.1">
    <property type="nucleotide sequence ID" value="NZ_CP009552.1"/>
</dbReference>
<dbReference type="GO" id="GO:0016765">
    <property type="term" value="F:transferase activity, transferring alkyl or aryl (other than methyl) groups"/>
    <property type="evidence" value="ECO:0007669"/>
    <property type="project" value="InterPro"/>
</dbReference>
<dbReference type="eggNOG" id="arCOG00477">
    <property type="taxonomic scope" value="Archaea"/>
</dbReference>
<feature type="transmembrane region" description="Helical" evidence="8">
    <location>
        <begin position="164"/>
        <end position="186"/>
    </location>
</feature>
<reference evidence="9 10" key="1">
    <citation type="journal article" date="2015" name="Appl. Environ. Microbiol.">
        <title>The Geoglobus acetivorans genome: Fe(III) reduction, acetate utilization, autotrophic growth, and degradation of aromatic compounds in a hyperthermophilic archaeon.</title>
        <authorList>
            <person name="Mardanov A.V."/>
            <person name="Slododkina G.B."/>
            <person name="Slobodkin A.I."/>
            <person name="Beletsky A.V."/>
            <person name="Gavrilov S.N."/>
            <person name="Kublanov I.V."/>
            <person name="Bonch-Osmolovskaya E.A."/>
            <person name="Skryabin K.G."/>
            <person name="Ravin N.V."/>
        </authorList>
    </citation>
    <scope>NUCLEOTIDE SEQUENCE [LARGE SCALE GENOMIC DNA]</scope>
    <source>
        <strain evidence="9 10">SBH6</strain>
    </source>
</reference>
<sequence>MVKKLRLIMDFIKIEHTLFALPFAYLGAFLAEGGMIDIRTFVLIALAFTSMRTAAMTLNRIIDREIDALNPRTAKRHLPAGLISLREAYAITLMSLIVYFLSAYLINELTFILSPIPVLTAYLYPYLKRYSAISHYILGLNLAYAPMGGWIAVTNSFDFLGKDFLPFLIGMAVIFWVAGFDIIYALQDYEFDIKHGLHSIPARFGITTGKIVSAMNHAIFFTLLSYAVIEIYTPGSFAKAGLIAIAILLLIEHSIVWLWKDEKAIQISFFYLNAVLSSVLLISIILDIFL</sequence>
<organism evidence="9 10">
    <name type="scientific">Geoglobus acetivorans</name>
    <dbReference type="NCBI Taxonomy" id="565033"/>
    <lineage>
        <taxon>Archaea</taxon>
        <taxon>Methanobacteriati</taxon>
        <taxon>Methanobacteriota</taxon>
        <taxon>Archaeoglobi</taxon>
        <taxon>Archaeoglobales</taxon>
        <taxon>Archaeoglobaceae</taxon>
        <taxon>Geoglobus</taxon>
    </lineage>
</organism>
<feature type="transmembrane region" description="Helical" evidence="8">
    <location>
        <begin position="241"/>
        <end position="259"/>
    </location>
</feature>
<feature type="transmembrane region" description="Helical" evidence="8">
    <location>
        <begin position="41"/>
        <end position="62"/>
    </location>
</feature>
<evidence type="ECO:0000256" key="1">
    <source>
        <dbReference type="ARBA" id="ARBA00001946"/>
    </source>
</evidence>
<feature type="transmembrane region" description="Helical" evidence="8">
    <location>
        <begin position="83"/>
        <end position="103"/>
    </location>
</feature>
<dbReference type="GO" id="GO:0005886">
    <property type="term" value="C:plasma membrane"/>
    <property type="evidence" value="ECO:0007669"/>
    <property type="project" value="UniProtKB-SubCell"/>
</dbReference>
<evidence type="ECO:0000256" key="5">
    <source>
        <dbReference type="ARBA" id="ARBA00022692"/>
    </source>
</evidence>
<dbReference type="Gene3D" id="1.20.120.1780">
    <property type="entry name" value="UbiA prenyltransferase"/>
    <property type="match status" value="1"/>
</dbReference>
<keyword evidence="6 8" id="KW-1133">Transmembrane helix</keyword>
<dbReference type="STRING" id="565033.GACE_0068"/>
<proteinExistence type="inferred from homology"/>
<dbReference type="EMBL" id="CP009552">
    <property type="protein sequence ID" value="AIY89128.1"/>
    <property type="molecule type" value="Genomic_DNA"/>
</dbReference>
<feature type="transmembrane region" description="Helical" evidence="8">
    <location>
        <begin position="109"/>
        <end position="127"/>
    </location>
</feature>
<protein>
    <submittedName>
        <fullName evidence="9">Polyprenyltransferase</fullName>
    </submittedName>
</protein>
<dbReference type="InterPro" id="IPR039653">
    <property type="entry name" value="Prenyltransferase"/>
</dbReference>
<dbReference type="InterPro" id="IPR006371">
    <property type="entry name" value="Polyprenyltransferase_UbiA-li"/>
</dbReference>
<evidence type="ECO:0000256" key="6">
    <source>
        <dbReference type="ARBA" id="ARBA00022989"/>
    </source>
</evidence>
<feature type="transmembrane region" description="Helical" evidence="8">
    <location>
        <begin position="134"/>
        <end position="152"/>
    </location>
</feature>
<dbReference type="PANTHER" id="PTHR11048">
    <property type="entry name" value="PRENYLTRANSFERASES"/>
    <property type="match status" value="1"/>
</dbReference>
<comment type="cofactor">
    <cofactor evidence="1">
        <name>Mg(2+)</name>
        <dbReference type="ChEBI" id="CHEBI:18420"/>
    </cofactor>
</comment>
<dbReference type="AlphaFoldDB" id="A0A0A7GB91"/>
<evidence type="ECO:0000256" key="7">
    <source>
        <dbReference type="ARBA" id="ARBA00023136"/>
    </source>
</evidence>
<dbReference type="InterPro" id="IPR000537">
    <property type="entry name" value="UbiA_prenyltransferase"/>
</dbReference>
<evidence type="ECO:0000256" key="2">
    <source>
        <dbReference type="ARBA" id="ARBA00004651"/>
    </source>
</evidence>
<dbReference type="GeneID" id="24796671"/>
<dbReference type="Proteomes" id="UP000030624">
    <property type="component" value="Chromosome"/>
</dbReference>
<keyword evidence="7 8" id="KW-0472">Membrane</keyword>
<dbReference type="Pfam" id="PF01040">
    <property type="entry name" value="UbiA"/>
    <property type="match status" value="1"/>
</dbReference>
<dbReference type="InterPro" id="IPR044878">
    <property type="entry name" value="UbiA_sf"/>
</dbReference>
<dbReference type="PANTHER" id="PTHR11048:SF28">
    <property type="entry name" value="4-HYDROXYBENZOATE POLYPRENYLTRANSFERASE, MITOCHONDRIAL"/>
    <property type="match status" value="1"/>
</dbReference>
<evidence type="ECO:0000256" key="8">
    <source>
        <dbReference type="SAM" id="Phobius"/>
    </source>
</evidence>
<evidence type="ECO:0000256" key="4">
    <source>
        <dbReference type="ARBA" id="ARBA00022679"/>
    </source>
</evidence>
<dbReference type="FunFam" id="1.10.357.140:FF:000008">
    <property type="entry name" value="4-hydroxybenzoate octaprenyltransferase"/>
    <property type="match status" value="1"/>
</dbReference>
<dbReference type="CDD" id="cd13959">
    <property type="entry name" value="PT_UbiA_COQ2"/>
    <property type="match status" value="1"/>
</dbReference>